<evidence type="ECO:0000313" key="8">
    <source>
        <dbReference type="EMBL" id="MEO3690751.1"/>
    </source>
</evidence>
<dbReference type="Pfam" id="PF04355">
    <property type="entry name" value="BamE"/>
    <property type="match status" value="1"/>
</dbReference>
<feature type="signal peptide" evidence="6">
    <location>
        <begin position="1"/>
        <end position="20"/>
    </location>
</feature>
<dbReference type="RefSeq" id="WP_347703573.1">
    <property type="nucleotide sequence ID" value="NZ_JBDPZD010000001.1"/>
</dbReference>
<evidence type="ECO:0000256" key="4">
    <source>
        <dbReference type="HAMAP-Rule" id="MF_00925"/>
    </source>
</evidence>
<keyword evidence="1 4" id="KW-0732">Signal</keyword>
<dbReference type="PANTHER" id="PTHR37482">
    <property type="entry name" value="OUTER MEMBRANE PROTEIN ASSEMBLY FACTOR BAME"/>
    <property type="match status" value="1"/>
</dbReference>
<dbReference type="EMBL" id="JBDPZD010000001">
    <property type="protein sequence ID" value="MEO3690751.1"/>
    <property type="molecule type" value="Genomic_DNA"/>
</dbReference>
<dbReference type="PROSITE" id="PS51257">
    <property type="entry name" value="PROKAR_LIPOPROTEIN"/>
    <property type="match status" value="1"/>
</dbReference>
<feature type="region of interest" description="Disordered" evidence="5">
    <location>
        <begin position="138"/>
        <end position="193"/>
    </location>
</feature>
<evidence type="ECO:0000313" key="9">
    <source>
        <dbReference type="Proteomes" id="UP001495147"/>
    </source>
</evidence>
<comment type="subcellular location">
    <subcellularLocation>
        <location evidence="4">Cell outer membrane</location>
        <topology evidence="4">Lipid-anchor</topology>
    </subcellularLocation>
</comment>
<keyword evidence="3 4" id="KW-0998">Cell outer membrane</keyword>
<comment type="caution">
    <text evidence="8">The sequence shown here is derived from an EMBL/GenBank/DDBJ whole genome shotgun (WGS) entry which is preliminary data.</text>
</comment>
<dbReference type="PANTHER" id="PTHR37482:SF1">
    <property type="entry name" value="OUTER MEMBRANE PROTEIN ASSEMBLY FACTOR BAME"/>
    <property type="match status" value="1"/>
</dbReference>
<dbReference type="HAMAP" id="MF_00925">
    <property type="entry name" value="OM_assembly_BamE"/>
    <property type="match status" value="1"/>
</dbReference>
<evidence type="ECO:0000256" key="1">
    <source>
        <dbReference type="ARBA" id="ARBA00022729"/>
    </source>
</evidence>
<evidence type="ECO:0000256" key="6">
    <source>
        <dbReference type="SAM" id="SignalP"/>
    </source>
</evidence>
<feature type="compositionally biased region" description="Low complexity" evidence="5">
    <location>
        <begin position="159"/>
        <end position="179"/>
    </location>
</feature>
<accession>A0ABV0FZF4</accession>
<comment type="function">
    <text evidence="4">Part of the outer membrane protein assembly complex, which is involved in assembly and insertion of beta-barrel proteins into the outer membrane.</text>
</comment>
<evidence type="ECO:0000256" key="3">
    <source>
        <dbReference type="ARBA" id="ARBA00023237"/>
    </source>
</evidence>
<feature type="compositionally biased region" description="Basic and acidic residues" evidence="5">
    <location>
        <begin position="146"/>
        <end position="157"/>
    </location>
</feature>
<comment type="subunit">
    <text evidence="4">Part of the Bam complex.</text>
</comment>
<evidence type="ECO:0000256" key="5">
    <source>
        <dbReference type="SAM" id="MobiDB-lite"/>
    </source>
</evidence>
<dbReference type="InterPro" id="IPR026592">
    <property type="entry name" value="BamE"/>
</dbReference>
<protein>
    <recommendedName>
        <fullName evidence="4">Outer membrane protein assembly factor BamE</fullName>
    </recommendedName>
</protein>
<keyword evidence="2 4" id="KW-0472">Membrane</keyword>
<evidence type="ECO:0000259" key="7">
    <source>
        <dbReference type="Pfam" id="PF04355"/>
    </source>
</evidence>
<keyword evidence="9" id="KW-1185">Reference proteome</keyword>
<feature type="chain" id="PRO_5045413735" description="Outer membrane protein assembly factor BamE" evidence="6">
    <location>
        <begin position="21"/>
        <end position="193"/>
    </location>
</feature>
<keyword evidence="4" id="KW-0564">Palmitate</keyword>
<proteinExistence type="inferred from homology"/>
<gene>
    <name evidence="4" type="primary">bamE</name>
    <name evidence="8" type="ORF">ABDJ85_04670</name>
</gene>
<organism evidence="8 9">
    <name type="scientific">Roseateles paludis</name>
    <dbReference type="NCBI Taxonomy" id="3145238"/>
    <lineage>
        <taxon>Bacteria</taxon>
        <taxon>Pseudomonadati</taxon>
        <taxon>Pseudomonadota</taxon>
        <taxon>Betaproteobacteria</taxon>
        <taxon>Burkholderiales</taxon>
        <taxon>Sphaerotilaceae</taxon>
        <taxon>Roseateles</taxon>
    </lineage>
</organism>
<name>A0ABV0FZF4_9BURK</name>
<comment type="similarity">
    <text evidence="4">Belongs to the BamE family.</text>
</comment>
<dbReference type="InterPro" id="IPR037873">
    <property type="entry name" value="BamE-like"/>
</dbReference>
<reference evidence="8 9" key="1">
    <citation type="submission" date="2024-05" db="EMBL/GenBank/DDBJ databases">
        <title>Roseateles sp. DJS-2-20 16S ribosomal RNA gene Genome sequencing and assembly.</title>
        <authorList>
            <person name="Woo H."/>
        </authorList>
    </citation>
    <scope>NUCLEOTIDE SEQUENCE [LARGE SCALE GENOMIC DNA]</scope>
    <source>
        <strain evidence="8 9">DJS-2-20</strain>
    </source>
</reference>
<evidence type="ECO:0000256" key="2">
    <source>
        <dbReference type="ARBA" id="ARBA00023136"/>
    </source>
</evidence>
<feature type="domain" description="Outer membrane protein assembly factor BamE" evidence="7">
    <location>
        <begin position="52"/>
        <end position="118"/>
    </location>
</feature>
<dbReference type="Proteomes" id="UP001495147">
    <property type="component" value="Unassembled WGS sequence"/>
</dbReference>
<dbReference type="Gene3D" id="3.30.1450.10">
    <property type="match status" value="1"/>
</dbReference>
<sequence length="193" mass="20612">MRIALLSSTLLLLGGCSSLSLDSLPSLPSLPTITGDKVLGFITPYRVEVVQGNVITKELAGRIKPGMPKGVVRDMLGTPLLTDAFHADRWDYTFTIARQGAAPQKRVVVAVFDGDKLKALEAPDDLPTEREFVASINTYKPGGKPPRLDLDEAERSRLPKPAKSAEAAPTAAAEGVAPGRVYPPLEAKAEPRS</sequence>
<dbReference type="InterPro" id="IPR007450">
    <property type="entry name" value="BamE_dom"/>
</dbReference>
<keyword evidence="4" id="KW-0449">Lipoprotein</keyword>